<accession>A0A8S2N682</accession>
<dbReference type="GO" id="GO:0005245">
    <property type="term" value="F:voltage-gated calcium channel activity"/>
    <property type="evidence" value="ECO:0007669"/>
    <property type="project" value="TreeGrafter"/>
</dbReference>
<sequence length="387" mass="44001">MQASSSVREIPNVSFSNTYASLQTALPLSTKTKQHLRDQLVHLTEQLSSLTLPSTNRIMREIYLQSLNTFIIEKRNLTELVLEMANYTNGAIMKKLEAIRNLVTISEQSYRRFAETDDTTRNATAKFMAKYGYFSSKHVLNITINSTSENPLSNTTSPTMTTLESSSLSMITQDELSTGTSYSTSTDMNEMSSGDPAQSPSESEGEYKALEKELLIQQKKHFGGAFVNITHSTVHVPTIIYSLNREILLTANWSYNLNQAFIDNYNHDPELTWQYFCSQTGLYRVWPGHIWEYPEDDTDKLDLFDCRVQNWYIRATSSPRDVIILIDASGSMTGLKKSIAIQTVETILDTLSDDDFVQIIKFQENAEFIDDCFRDGLVQATFENRHN</sequence>
<dbReference type="Pfam" id="PF08399">
    <property type="entry name" value="VWA_N"/>
    <property type="match status" value="1"/>
</dbReference>
<evidence type="ECO:0000256" key="7">
    <source>
        <dbReference type="ARBA" id="ARBA00023180"/>
    </source>
</evidence>
<feature type="domain" description="VWA N-terminal" evidence="9">
    <location>
        <begin position="177"/>
        <end position="291"/>
    </location>
</feature>
<dbReference type="GO" id="GO:0005891">
    <property type="term" value="C:voltage-gated calcium channel complex"/>
    <property type="evidence" value="ECO:0007669"/>
    <property type="project" value="TreeGrafter"/>
</dbReference>
<dbReference type="AlphaFoldDB" id="A0A8S2N682"/>
<dbReference type="InterPro" id="IPR013608">
    <property type="entry name" value="VWA_N"/>
</dbReference>
<dbReference type="SUPFAM" id="SSF53300">
    <property type="entry name" value="vWA-like"/>
    <property type="match status" value="1"/>
</dbReference>
<feature type="region of interest" description="Disordered" evidence="8">
    <location>
        <begin position="147"/>
        <end position="206"/>
    </location>
</feature>
<protein>
    <recommendedName>
        <fullName evidence="9">VWA N-terminal domain-containing protein</fullName>
    </recommendedName>
</protein>
<keyword evidence="5" id="KW-1133">Transmembrane helix</keyword>
<evidence type="ECO:0000256" key="8">
    <source>
        <dbReference type="SAM" id="MobiDB-lite"/>
    </source>
</evidence>
<evidence type="ECO:0000256" key="5">
    <source>
        <dbReference type="ARBA" id="ARBA00022989"/>
    </source>
</evidence>
<dbReference type="InterPro" id="IPR036465">
    <property type="entry name" value="vWFA_dom_sf"/>
</dbReference>
<gene>
    <name evidence="10" type="ORF">SMN809_LOCUS11248</name>
</gene>
<feature type="compositionally biased region" description="Polar residues" evidence="8">
    <location>
        <begin position="174"/>
        <end position="202"/>
    </location>
</feature>
<keyword evidence="4" id="KW-0106">Calcium</keyword>
<evidence type="ECO:0000259" key="9">
    <source>
        <dbReference type="Pfam" id="PF08399"/>
    </source>
</evidence>
<comment type="subcellular location">
    <subcellularLocation>
        <location evidence="1">Membrane</location>
        <topology evidence="1">Single-pass type I membrane protein</topology>
    </subcellularLocation>
</comment>
<evidence type="ECO:0000256" key="4">
    <source>
        <dbReference type="ARBA" id="ARBA00022837"/>
    </source>
</evidence>
<dbReference type="InterPro" id="IPR051173">
    <property type="entry name" value="Ca_channel_alpha-2/delta"/>
</dbReference>
<dbReference type="EMBL" id="CAJOBI010004016">
    <property type="protein sequence ID" value="CAF3988217.1"/>
    <property type="molecule type" value="Genomic_DNA"/>
</dbReference>
<evidence type="ECO:0000256" key="1">
    <source>
        <dbReference type="ARBA" id="ARBA00004479"/>
    </source>
</evidence>
<evidence type="ECO:0000313" key="11">
    <source>
        <dbReference type="Proteomes" id="UP000676336"/>
    </source>
</evidence>
<comment type="caution">
    <text evidence="10">The sequence shown here is derived from an EMBL/GenBank/DDBJ whole genome shotgun (WGS) entry which is preliminary data.</text>
</comment>
<proteinExistence type="predicted"/>
<keyword evidence="7" id="KW-0325">Glycoprotein</keyword>
<name>A0A8S2N682_9BILA</name>
<dbReference type="Proteomes" id="UP000676336">
    <property type="component" value="Unassembled WGS sequence"/>
</dbReference>
<dbReference type="Gene3D" id="3.40.50.410">
    <property type="entry name" value="von Willebrand factor, type A domain"/>
    <property type="match status" value="1"/>
</dbReference>
<keyword evidence="3" id="KW-0732">Signal</keyword>
<dbReference type="PANTHER" id="PTHR10166">
    <property type="entry name" value="VOLTAGE-DEPENDENT CALCIUM CHANNEL SUBUNIT ALPHA-2/DELTA-RELATED"/>
    <property type="match status" value="1"/>
</dbReference>
<evidence type="ECO:0000256" key="6">
    <source>
        <dbReference type="ARBA" id="ARBA00023136"/>
    </source>
</evidence>
<evidence type="ECO:0000256" key="2">
    <source>
        <dbReference type="ARBA" id="ARBA00022692"/>
    </source>
</evidence>
<evidence type="ECO:0000313" key="10">
    <source>
        <dbReference type="EMBL" id="CAF3988217.1"/>
    </source>
</evidence>
<evidence type="ECO:0000256" key="3">
    <source>
        <dbReference type="ARBA" id="ARBA00022729"/>
    </source>
</evidence>
<organism evidence="10 11">
    <name type="scientific">Rotaria magnacalcarata</name>
    <dbReference type="NCBI Taxonomy" id="392030"/>
    <lineage>
        <taxon>Eukaryota</taxon>
        <taxon>Metazoa</taxon>
        <taxon>Spiralia</taxon>
        <taxon>Gnathifera</taxon>
        <taxon>Rotifera</taxon>
        <taxon>Eurotatoria</taxon>
        <taxon>Bdelloidea</taxon>
        <taxon>Philodinida</taxon>
        <taxon>Philodinidae</taxon>
        <taxon>Rotaria</taxon>
    </lineage>
</organism>
<feature type="compositionally biased region" description="Low complexity" evidence="8">
    <location>
        <begin position="150"/>
        <end position="172"/>
    </location>
</feature>
<keyword evidence="2" id="KW-0812">Transmembrane</keyword>
<keyword evidence="6" id="KW-0472">Membrane</keyword>
<dbReference type="PANTHER" id="PTHR10166:SF37">
    <property type="entry name" value="STOLID, ISOFORM H"/>
    <property type="match status" value="1"/>
</dbReference>
<reference evidence="10" key="1">
    <citation type="submission" date="2021-02" db="EMBL/GenBank/DDBJ databases">
        <authorList>
            <person name="Nowell W R."/>
        </authorList>
    </citation>
    <scope>NUCLEOTIDE SEQUENCE</scope>
</reference>